<dbReference type="InterPro" id="IPR045633">
    <property type="entry name" value="DUF6414"/>
</dbReference>
<feature type="compositionally biased region" description="Gly residues" evidence="1">
    <location>
        <begin position="78"/>
        <end position="89"/>
    </location>
</feature>
<protein>
    <submittedName>
        <fullName evidence="2">Uncharacterized protein</fullName>
    </submittedName>
</protein>
<dbReference type="AlphaFoldDB" id="A0A1H8VIE8"/>
<evidence type="ECO:0000313" key="2">
    <source>
        <dbReference type="EMBL" id="SEP15070.1"/>
    </source>
</evidence>
<dbReference type="Pfam" id="PF19952">
    <property type="entry name" value="DUF6414"/>
    <property type="match status" value="1"/>
</dbReference>
<name>A0A1H8VIE8_9EURY</name>
<evidence type="ECO:0000256" key="1">
    <source>
        <dbReference type="SAM" id="MobiDB-lite"/>
    </source>
</evidence>
<keyword evidence="3" id="KW-1185">Reference proteome</keyword>
<sequence>MRLSGIRDYWRYWRFGQASGEPSNDESQQFPHLREFVYIDQRSVRSLLASTDSGRVAAEQTDRESNLNTKNYQANAGAGAGPVNIGGGTSRTSQQGSETENVYSFDLIQSKFTRLYENEEITPKISLNIDEEYELQDDLELSELDRGDVLELRGTIQLHPLYRVYRAIEYIDTASPDQSIIAEGEMQLIEESLGDKIPVEIEANGLSTDDSGEIQPNSDGDVLNLVALLDQTELWTEPIQTLASSKQFRVFCRVEAIRSNWYPMKLIRVLESISPNLAETYNKELEAELQAAMNAFEASVEASYERSGGNKQKIRNFAKFLGERAESSVEDAQIDDIVDHAADEFSSDATVALEQEIELLKQTYDSFTEIVSEATFSDDASSLRSEYRQEQTTQSKADGSERDFTAHLEANVIGIYW</sequence>
<dbReference type="RefSeq" id="WP_139203645.1">
    <property type="nucleotide sequence ID" value="NZ_FOCX01000038.1"/>
</dbReference>
<accession>A0A1H8VIE8</accession>
<proteinExistence type="predicted"/>
<reference evidence="3" key="1">
    <citation type="submission" date="2016-10" db="EMBL/GenBank/DDBJ databases">
        <authorList>
            <person name="Varghese N."/>
            <person name="Submissions S."/>
        </authorList>
    </citation>
    <scope>NUCLEOTIDE SEQUENCE [LARGE SCALE GENOMIC DNA]</scope>
    <source>
        <strain evidence="3">IBRC-M 10043</strain>
    </source>
</reference>
<organism evidence="2 3">
    <name type="scientific">Halorientalis persicus</name>
    <dbReference type="NCBI Taxonomy" id="1367881"/>
    <lineage>
        <taxon>Archaea</taxon>
        <taxon>Methanobacteriati</taxon>
        <taxon>Methanobacteriota</taxon>
        <taxon>Stenosarchaea group</taxon>
        <taxon>Halobacteria</taxon>
        <taxon>Halobacteriales</taxon>
        <taxon>Haloarculaceae</taxon>
        <taxon>Halorientalis</taxon>
    </lineage>
</organism>
<gene>
    <name evidence="2" type="ORF">SAMN05216388_10386</name>
</gene>
<dbReference type="Proteomes" id="UP000198775">
    <property type="component" value="Unassembled WGS sequence"/>
</dbReference>
<feature type="compositionally biased region" description="Low complexity" evidence="1">
    <location>
        <begin position="90"/>
        <end position="99"/>
    </location>
</feature>
<evidence type="ECO:0000313" key="3">
    <source>
        <dbReference type="Proteomes" id="UP000198775"/>
    </source>
</evidence>
<dbReference type="OrthoDB" id="350384at2157"/>
<dbReference type="EMBL" id="FOCX01000038">
    <property type="protein sequence ID" value="SEP15070.1"/>
    <property type="molecule type" value="Genomic_DNA"/>
</dbReference>
<feature type="region of interest" description="Disordered" evidence="1">
    <location>
        <begin position="51"/>
        <end position="99"/>
    </location>
</feature>